<dbReference type="Pfam" id="PF13672">
    <property type="entry name" value="PP2C_2"/>
    <property type="match status" value="1"/>
</dbReference>
<dbReference type="Gene3D" id="3.60.40.10">
    <property type="entry name" value="PPM-type phosphatase domain"/>
    <property type="match status" value="1"/>
</dbReference>
<gene>
    <name evidence="2" type="ORF">LV75_005937</name>
</gene>
<name>A0ABT1ILL1_9PSEU</name>
<dbReference type="Proteomes" id="UP001205185">
    <property type="component" value="Unassembled WGS sequence"/>
</dbReference>
<dbReference type="SMART" id="SM00331">
    <property type="entry name" value="PP2C_SIG"/>
    <property type="match status" value="1"/>
</dbReference>
<dbReference type="SUPFAM" id="SSF81606">
    <property type="entry name" value="PP2C-like"/>
    <property type="match status" value="1"/>
</dbReference>
<protein>
    <submittedName>
        <fullName evidence="2">Serine/threonine protein phosphatase PrpC</fullName>
    </submittedName>
</protein>
<dbReference type="EMBL" id="JAMTCO010000016">
    <property type="protein sequence ID" value="MCP2273408.1"/>
    <property type="molecule type" value="Genomic_DNA"/>
</dbReference>
<reference evidence="2 3" key="1">
    <citation type="submission" date="2022-06" db="EMBL/GenBank/DDBJ databases">
        <title>Genomic Encyclopedia of Archaeal and Bacterial Type Strains, Phase II (KMG-II): from individual species to whole genera.</title>
        <authorList>
            <person name="Goeker M."/>
        </authorList>
    </citation>
    <scope>NUCLEOTIDE SEQUENCE [LARGE SCALE GENOMIC DNA]</scope>
    <source>
        <strain evidence="2 3">DSM 44255</strain>
    </source>
</reference>
<accession>A0ABT1ILL1</accession>
<feature type="domain" description="PPM-type phosphatase" evidence="1">
    <location>
        <begin position="2"/>
        <end position="231"/>
    </location>
</feature>
<keyword evidence="3" id="KW-1185">Reference proteome</keyword>
<evidence type="ECO:0000313" key="3">
    <source>
        <dbReference type="Proteomes" id="UP001205185"/>
    </source>
</evidence>
<dbReference type="PROSITE" id="PS51746">
    <property type="entry name" value="PPM_2"/>
    <property type="match status" value="1"/>
</dbReference>
<evidence type="ECO:0000313" key="2">
    <source>
        <dbReference type="EMBL" id="MCP2273408.1"/>
    </source>
</evidence>
<dbReference type="SMART" id="SM00332">
    <property type="entry name" value="PP2Cc"/>
    <property type="match status" value="1"/>
</dbReference>
<proteinExistence type="predicted"/>
<dbReference type="RefSeq" id="WP_253890601.1">
    <property type="nucleotide sequence ID" value="NZ_BAAAVB010000003.1"/>
</dbReference>
<organism evidence="2 3">
    <name type="scientific">Actinokineospora diospyrosa</name>
    <dbReference type="NCBI Taxonomy" id="103728"/>
    <lineage>
        <taxon>Bacteria</taxon>
        <taxon>Bacillati</taxon>
        <taxon>Actinomycetota</taxon>
        <taxon>Actinomycetes</taxon>
        <taxon>Pseudonocardiales</taxon>
        <taxon>Pseudonocardiaceae</taxon>
        <taxon>Actinokineospora</taxon>
    </lineage>
</organism>
<comment type="caution">
    <text evidence="2">The sequence shown here is derived from an EMBL/GenBank/DDBJ whole genome shotgun (WGS) entry which is preliminary data.</text>
</comment>
<evidence type="ECO:0000259" key="1">
    <source>
        <dbReference type="PROSITE" id="PS51746"/>
    </source>
</evidence>
<dbReference type="InterPro" id="IPR036457">
    <property type="entry name" value="PPM-type-like_dom_sf"/>
</dbReference>
<dbReference type="CDD" id="cd00143">
    <property type="entry name" value="PP2Cc"/>
    <property type="match status" value="1"/>
</dbReference>
<sequence>MIFSAASMTVLGGRPTNEDAAHAAEHLLAVADGVGGAPAGEVASALAIATVVDRRGDSPESMVELANTALLAHSVDDPTTTGMGTTLDLAVLVRSQGRWLVRGAHIGDSVTVVQSDTGTRVLTNSHTLANELIAAGHLTEAEGARHPNRSALVRAVGLEPTIRPDLWELPAARGDRYLLCTDGLTNTLGDTLWPLLASLRTESPTTCVEALVRAASEAGPRDNVTAVVGDVRGGAGWLS</sequence>
<dbReference type="InterPro" id="IPR001932">
    <property type="entry name" value="PPM-type_phosphatase-like_dom"/>
</dbReference>